<accession>A0A2H0LMQ7</accession>
<evidence type="ECO:0008006" key="3">
    <source>
        <dbReference type="Google" id="ProtNLM"/>
    </source>
</evidence>
<dbReference type="Proteomes" id="UP000230859">
    <property type="component" value="Unassembled WGS sequence"/>
</dbReference>
<comment type="caution">
    <text evidence="1">The sequence shown here is derived from an EMBL/GenBank/DDBJ whole genome shotgun (WGS) entry which is preliminary data.</text>
</comment>
<sequence length="308" mass="36018">MFKWIVGDTSHSTSRRKRIFSSFSTKGAFLMLAKPYLSTFLRIYLIISWVVMSAGCSQWDRSHLSNASIPKLEKPHFKIPVGERMVFSIRWLGMEVGTAAVKVEEIVKMNERDAYHVSVHVRSNKFIDLFYPVRDEHHSYIDVEHLYSLRYERKMKQRDYRADELITFDQVNHKGLYESKRSGDTKEMIIPENVQDPVSCTYWFRMQPLEPGTVIHIPVNVDEKNWTLEVHVEDFEQVVVDGFGQMVAIRTEPIFKFQGLFMSRGRVWGWMGTDERRTPLVMKTKIKILGAINVVIKEYEAGDYHVEA</sequence>
<organism evidence="1 2">
    <name type="scientific">Candidatus Abzuiibacterium crystallinum</name>
    <dbReference type="NCBI Taxonomy" id="1974748"/>
    <lineage>
        <taxon>Bacteria</taxon>
        <taxon>Pseudomonadati</taxon>
        <taxon>Candidatus Omnitrophota</taxon>
        <taxon>Candidatus Abzuiibacterium</taxon>
    </lineage>
</organism>
<dbReference type="AlphaFoldDB" id="A0A2H0LMQ7"/>
<proteinExistence type="predicted"/>
<dbReference type="InterPro" id="IPR021457">
    <property type="entry name" value="DUF3108"/>
</dbReference>
<dbReference type="EMBL" id="PCVY01000064">
    <property type="protein sequence ID" value="PIQ85648.1"/>
    <property type="molecule type" value="Genomic_DNA"/>
</dbReference>
<name>A0A2H0LMQ7_9BACT</name>
<gene>
    <name evidence="1" type="ORF">COV74_08090</name>
</gene>
<protein>
    <recommendedName>
        <fullName evidence="3">DUF3108 domain-containing protein</fullName>
    </recommendedName>
</protein>
<reference evidence="1 2" key="1">
    <citation type="submission" date="2017-09" db="EMBL/GenBank/DDBJ databases">
        <title>Depth-based differentiation of microbial function through sediment-hosted aquifers and enrichment of novel symbionts in the deep terrestrial subsurface.</title>
        <authorList>
            <person name="Probst A.J."/>
            <person name="Ladd B."/>
            <person name="Jarett J.K."/>
            <person name="Geller-Mcgrath D.E."/>
            <person name="Sieber C.M."/>
            <person name="Emerson J.B."/>
            <person name="Anantharaman K."/>
            <person name="Thomas B.C."/>
            <person name="Malmstrom R."/>
            <person name="Stieglmeier M."/>
            <person name="Klingl A."/>
            <person name="Woyke T."/>
            <person name="Ryan C.M."/>
            <person name="Banfield J.F."/>
        </authorList>
    </citation>
    <scope>NUCLEOTIDE SEQUENCE [LARGE SCALE GENOMIC DNA]</scope>
    <source>
        <strain evidence="1">CG11_big_fil_rev_8_21_14_0_20_45_26</strain>
    </source>
</reference>
<dbReference type="Pfam" id="PF11306">
    <property type="entry name" value="DUF3108"/>
    <property type="match status" value="1"/>
</dbReference>
<evidence type="ECO:0000313" key="1">
    <source>
        <dbReference type="EMBL" id="PIQ85648.1"/>
    </source>
</evidence>
<evidence type="ECO:0000313" key="2">
    <source>
        <dbReference type="Proteomes" id="UP000230859"/>
    </source>
</evidence>